<organism evidence="2 3">
    <name type="scientific">Aquiflexum balticum DSM 16537</name>
    <dbReference type="NCBI Taxonomy" id="758820"/>
    <lineage>
        <taxon>Bacteria</taxon>
        <taxon>Pseudomonadati</taxon>
        <taxon>Bacteroidota</taxon>
        <taxon>Cytophagia</taxon>
        <taxon>Cytophagales</taxon>
        <taxon>Cyclobacteriaceae</taxon>
        <taxon>Aquiflexum</taxon>
    </lineage>
</organism>
<dbReference type="STRING" id="758820.SAMN00777080_2752"/>
<accession>A0A1W2H5A0</accession>
<keyword evidence="2" id="KW-0645">Protease</keyword>
<keyword evidence="2" id="KW-0378">Hydrolase</keyword>
<gene>
    <name evidence="2" type="ORF">SAMN00777080_2752</name>
</gene>
<name>A0A1W2H5A0_9BACT</name>
<dbReference type="InterPro" id="IPR000209">
    <property type="entry name" value="Peptidase_S8/S53_dom"/>
</dbReference>
<proteinExistence type="predicted"/>
<evidence type="ECO:0000259" key="1">
    <source>
        <dbReference type="Pfam" id="PF00082"/>
    </source>
</evidence>
<reference evidence="3" key="1">
    <citation type="submission" date="2017-04" db="EMBL/GenBank/DDBJ databases">
        <authorList>
            <person name="Varghese N."/>
            <person name="Submissions S."/>
        </authorList>
    </citation>
    <scope>NUCLEOTIDE SEQUENCE [LARGE SCALE GENOMIC DNA]</scope>
    <source>
        <strain evidence="3">DSM 16537</strain>
    </source>
</reference>
<dbReference type="GO" id="GO:0004252">
    <property type="term" value="F:serine-type endopeptidase activity"/>
    <property type="evidence" value="ECO:0007669"/>
    <property type="project" value="InterPro"/>
</dbReference>
<dbReference type="SUPFAM" id="SSF52743">
    <property type="entry name" value="Subtilisin-like"/>
    <property type="match status" value="1"/>
</dbReference>
<evidence type="ECO:0000313" key="2">
    <source>
        <dbReference type="EMBL" id="SMD44137.1"/>
    </source>
</evidence>
<dbReference type="Pfam" id="PF00082">
    <property type="entry name" value="Peptidase_S8"/>
    <property type="match status" value="1"/>
</dbReference>
<dbReference type="EMBL" id="LT838813">
    <property type="protein sequence ID" value="SMD44137.1"/>
    <property type="molecule type" value="Genomic_DNA"/>
</dbReference>
<dbReference type="RefSeq" id="WP_084120968.1">
    <property type="nucleotide sequence ID" value="NZ_LT838813.1"/>
</dbReference>
<dbReference type="PROSITE" id="PS51257">
    <property type="entry name" value="PROKAR_LIPOPROTEIN"/>
    <property type="match status" value="1"/>
</dbReference>
<dbReference type="OrthoDB" id="1489285at2"/>
<dbReference type="AlphaFoldDB" id="A0A1W2H5A0"/>
<dbReference type="Gene3D" id="3.40.50.200">
    <property type="entry name" value="Peptidase S8/S53 domain"/>
    <property type="match status" value="1"/>
</dbReference>
<evidence type="ECO:0000313" key="3">
    <source>
        <dbReference type="Proteomes" id="UP000192333"/>
    </source>
</evidence>
<feature type="domain" description="Peptidase S8/S53" evidence="1">
    <location>
        <begin position="158"/>
        <end position="370"/>
    </location>
</feature>
<keyword evidence="3" id="KW-1185">Reference proteome</keyword>
<sequence length="467" mass="52449">MKSSRNCFLFISIVLVTLLFGCKNTKVSKPSFTSEHKKNEAIVFFSNLEFKKNLSDSLEKLLTIENKGVLPKITKKPCSNCLELSELWTAEGLDSLLIRIMNGHGDRIATADRSTQGVNDGYAVFGLNFLTSMPETLKEEKTIGKFIIPKDISFSESGNNFIVGILDSGVDLNIFPLEFLFLNSIDDACFKNERYGWNFVNNSSDITDGTISKHGTLVNAYILEQFLNEGKIRPKLLNVKVLDNLNSGTCFDLLCGILYAKEKGAKIINASMGFYDNTEYTNKTDYKNSIFYMLLEEHLLPNEILLVTAAGNIGSSTGNSRNLAQNRFYPAYMSETNVNRPNNVVTATTINPNLEEVSPRQNYSPKHVDVGVVSDSIEGEIYKFDYPFFYQNSGGVQPFTTGSSFANAIMTGKIGAKFDFRLSYMFKNSPKSEWSEKFLDLGIYQQDSPNQLSGFIYKGRYSHRRDE</sequence>
<dbReference type="GO" id="GO:0006508">
    <property type="term" value="P:proteolysis"/>
    <property type="evidence" value="ECO:0007669"/>
    <property type="project" value="UniProtKB-KW"/>
</dbReference>
<protein>
    <submittedName>
        <fullName evidence="2">Subtilisin-like serine proteases</fullName>
    </submittedName>
</protein>
<dbReference type="InterPro" id="IPR036852">
    <property type="entry name" value="Peptidase_S8/S53_dom_sf"/>
</dbReference>
<dbReference type="Proteomes" id="UP000192333">
    <property type="component" value="Chromosome I"/>
</dbReference>